<evidence type="ECO:0000313" key="1">
    <source>
        <dbReference type="EMBL" id="SDG76813.1"/>
    </source>
</evidence>
<evidence type="ECO:0000313" key="2">
    <source>
        <dbReference type="Proteomes" id="UP000198967"/>
    </source>
</evidence>
<sequence length="172" mass="17401">MTVLFRLLLAAAAVVGGLLAVMAAFPSEPFTHAARSLGCAGDVSYEVADRGGGVILAVSSTGCPASLAPEALAKAAWTASTYDVDFVSATIWRGWQPADTVMGAAELKAVTGVELAGHPRPAGRIGPGTALSEVAARVVPVLALAAAGCAALRVRRVARELLHAGTSVSVRR</sequence>
<gene>
    <name evidence="1" type="ORF">SAMN05216377_11519</name>
</gene>
<organism evidence="1 2">
    <name type="scientific">Pseudonocardia oroxyli</name>
    <dbReference type="NCBI Taxonomy" id="366584"/>
    <lineage>
        <taxon>Bacteria</taxon>
        <taxon>Bacillati</taxon>
        <taxon>Actinomycetota</taxon>
        <taxon>Actinomycetes</taxon>
        <taxon>Pseudonocardiales</taxon>
        <taxon>Pseudonocardiaceae</taxon>
        <taxon>Pseudonocardia</taxon>
    </lineage>
</organism>
<dbReference type="Proteomes" id="UP000198967">
    <property type="component" value="Unassembled WGS sequence"/>
</dbReference>
<dbReference type="AlphaFoldDB" id="A0A1G7WY10"/>
<protein>
    <submittedName>
        <fullName evidence="1">Uncharacterized protein</fullName>
    </submittedName>
</protein>
<keyword evidence="2" id="KW-1185">Reference proteome</keyword>
<dbReference type="RefSeq" id="WP_093087975.1">
    <property type="nucleotide sequence ID" value="NZ_FNBE01000015.1"/>
</dbReference>
<dbReference type="EMBL" id="FNBE01000015">
    <property type="protein sequence ID" value="SDG76813.1"/>
    <property type="molecule type" value="Genomic_DNA"/>
</dbReference>
<reference evidence="1 2" key="1">
    <citation type="submission" date="2016-10" db="EMBL/GenBank/DDBJ databases">
        <authorList>
            <person name="de Groot N.N."/>
        </authorList>
    </citation>
    <scope>NUCLEOTIDE SEQUENCE [LARGE SCALE GENOMIC DNA]</scope>
    <source>
        <strain evidence="1 2">CGMCC 4.3143</strain>
    </source>
</reference>
<accession>A0A1G7WY10</accession>
<proteinExistence type="predicted"/>
<name>A0A1G7WY10_PSEOR</name>